<accession>A0A3N4IGK7</accession>
<proteinExistence type="predicted"/>
<dbReference type="AlphaFoldDB" id="A0A3N4IGK7"/>
<dbReference type="EMBL" id="ML119662">
    <property type="protein sequence ID" value="RPA83818.1"/>
    <property type="molecule type" value="Genomic_DNA"/>
</dbReference>
<evidence type="ECO:0000313" key="2">
    <source>
        <dbReference type="Proteomes" id="UP000275078"/>
    </source>
</evidence>
<dbReference type="Proteomes" id="UP000275078">
    <property type="component" value="Unassembled WGS sequence"/>
</dbReference>
<sequence>MRPSATPFSALGMDVTIHIFDHLDSFADLHSLSLVSKHFQTALSVAKSSIYTSLARKVFPPEAFVLLELQRPCKNPGDTANASGLSAYHRQQLRTLSKNALANVDHTLSPEAGVVGVAGAKRLHSNHILVEALARNRGFREFDAWHTVSSDGPRRTRRIIELEAANHSCQWSSGGSKPPRVAHSPLECCLLTIYSLIIFITAQKGPSRSTSSRDADSTPHMDYSILFPNTYCPSPTPTLSLEAQIHLSLFSYYCSQISRGKDRAASKIFDQIIKPIRVNLVTHLVLNHKRADALLPKPKPDENFYQFLIDGMRKDKSRAFEPWYYLHNGRNTVEREGWNEGSIAQAQLWNLASYIGVEEIYGWFRTINRSVGEESNVLEREEWEVEIYNEIKRRLFKEVPFKDGTGKIRVGLAPLPRIEISTTATFGGIDADYDVVAGLEVGDMDIDDDDDDWL</sequence>
<name>A0A3N4IGK7_ASCIM</name>
<organism evidence="1 2">
    <name type="scientific">Ascobolus immersus RN42</name>
    <dbReference type="NCBI Taxonomy" id="1160509"/>
    <lineage>
        <taxon>Eukaryota</taxon>
        <taxon>Fungi</taxon>
        <taxon>Dikarya</taxon>
        <taxon>Ascomycota</taxon>
        <taxon>Pezizomycotina</taxon>
        <taxon>Pezizomycetes</taxon>
        <taxon>Pezizales</taxon>
        <taxon>Ascobolaceae</taxon>
        <taxon>Ascobolus</taxon>
    </lineage>
</organism>
<evidence type="ECO:0000313" key="1">
    <source>
        <dbReference type="EMBL" id="RPA83818.1"/>
    </source>
</evidence>
<evidence type="ECO:0008006" key="3">
    <source>
        <dbReference type="Google" id="ProtNLM"/>
    </source>
</evidence>
<keyword evidence="2" id="KW-1185">Reference proteome</keyword>
<reference evidence="1 2" key="1">
    <citation type="journal article" date="2018" name="Nat. Ecol. Evol.">
        <title>Pezizomycetes genomes reveal the molecular basis of ectomycorrhizal truffle lifestyle.</title>
        <authorList>
            <person name="Murat C."/>
            <person name="Payen T."/>
            <person name="Noel B."/>
            <person name="Kuo A."/>
            <person name="Morin E."/>
            <person name="Chen J."/>
            <person name="Kohler A."/>
            <person name="Krizsan K."/>
            <person name="Balestrini R."/>
            <person name="Da Silva C."/>
            <person name="Montanini B."/>
            <person name="Hainaut M."/>
            <person name="Levati E."/>
            <person name="Barry K.W."/>
            <person name="Belfiori B."/>
            <person name="Cichocki N."/>
            <person name="Clum A."/>
            <person name="Dockter R.B."/>
            <person name="Fauchery L."/>
            <person name="Guy J."/>
            <person name="Iotti M."/>
            <person name="Le Tacon F."/>
            <person name="Lindquist E.A."/>
            <person name="Lipzen A."/>
            <person name="Malagnac F."/>
            <person name="Mello A."/>
            <person name="Molinier V."/>
            <person name="Miyauchi S."/>
            <person name="Poulain J."/>
            <person name="Riccioni C."/>
            <person name="Rubini A."/>
            <person name="Sitrit Y."/>
            <person name="Splivallo R."/>
            <person name="Traeger S."/>
            <person name="Wang M."/>
            <person name="Zifcakova L."/>
            <person name="Wipf D."/>
            <person name="Zambonelli A."/>
            <person name="Paolocci F."/>
            <person name="Nowrousian M."/>
            <person name="Ottonello S."/>
            <person name="Baldrian P."/>
            <person name="Spatafora J.W."/>
            <person name="Henrissat B."/>
            <person name="Nagy L.G."/>
            <person name="Aury J.M."/>
            <person name="Wincker P."/>
            <person name="Grigoriev I.V."/>
            <person name="Bonfante P."/>
            <person name="Martin F.M."/>
        </authorList>
    </citation>
    <scope>NUCLEOTIDE SEQUENCE [LARGE SCALE GENOMIC DNA]</scope>
    <source>
        <strain evidence="1 2">RN42</strain>
    </source>
</reference>
<protein>
    <recommendedName>
        <fullName evidence="3">F-box domain-containing protein</fullName>
    </recommendedName>
</protein>
<dbReference type="SUPFAM" id="SSF81383">
    <property type="entry name" value="F-box domain"/>
    <property type="match status" value="1"/>
</dbReference>
<dbReference type="CDD" id="cd09917">
    <property type="entry name" value="F-box_SF"/>
    <property type="match status" value="1"/>
</dbReference>
<gene>
    <name evidence="1" type="ORF">BJ508DRAFT_413154</name>
</gene>
<dbReference type="InterPro" id="IPR036047">
    <property type="entry name" value="F-box-like_dom_sf"/>
</dbReference>